<name>X1J6A7_9ZZZZ</name>
<organism evidence="1">
    <name type="scientific">marine sediment metagenome</name>
    <dbReference type="NCBI Taxonomy" id="412755"/>
    <lineage>
        <taxon>unclassified sequences</taxon>
        <taxon>metagenomes</taxon>
        <taxon>ecological metagenomes</taxon>
    </lineage>
</organism>
<dbReference type="EMBL" id="BARV01000868">
    <property type="protein sequence ID" value="GAH90256.1"/>
    <property type="molecule type" value="Genomic_DNA"/>
</dbReference>
<comment type="caution">
    <text evidence="1">The sequence shown here is derived from an EMBL/GenBank/DDBJ whole genome shotgun (WGS) entry which is preliminary data.</text>
</comment>
<sequence length="51" mass="5704">MKTQLVIIDPMSLTPETQQDAKAGRPVFVKKYNEKKTGTLRGKFGRTLPAL</sequence>
<accession>X1J6A7</accession>
<reference evidence="1" key="1">
    <citation type="journal article" date="2014" name="Front. Microbiol.">
        <title>High frequency of phylogenetically diverse reductive dehalogenase-homologous genes in deep subseafloor sedimentary metagenomes.</title>
        <authorList>
            <person name="Kawai M."/>
            <person name="Futagami T."/>
            <person name="Toyoda A."/>
            <person name="Takaki Y."/>
            <person name="Nishi S."/>
            <person name="Hori S."/>
            <person name="Arai W."/>
            <person name="Tsubouchi T."/>
            <person name="Morono Y."/>
            <person name="Uchiyama I."/>
            <person name="Ito T."/>
            <person name="Fujiyama A."/>
            <person name="Inagaki F."/>
            <person name="Takami H."/>
        </authorList>
    </citation>
    <scope>NUCLEOTIDE SEQUENCE</scope>
    <source>
        <strain evidence="1">Expedition CK06-06</strain>
    </source>
</reference>
<proteinExistence type="predicted"/>
<dbReference type="AlphaFoldDB" id="X1J6A7"/>
<evidence type="ECO:0000313" key="1">
    <source>
        <dbReference type="EMBL" id="GAH90256.1"/>
    </source>
</evidence>
<gene>
    <name evidence="1" type="ORF">S06H3_02843</name>
</gene>
<protein>
    <submittedName>
        <fullName evidence="1">Uncharacterized protein</fullName>
    </submittedName>
</protein>